<feature type="region of interest" description="Disordered" evidence="1">
    <location>
        <begin position="92"/>
        <end position="214"/>
    </location>
</feature>
<dbReference type="AlphaFoldDB" id="A0A8H4J4D2"/>
<organism evidence="2 3">
    <name type="scientific">Botryosphaeria dothidea</name>
    <dbReference type="NCBI Taxonomy" id="55169"/>
    <lineage>
        <taxon>Eukaryota</taxon>
        <taxon>Fungi</taxon>
        <taxon>Dikarya</taxon>
        <taxon>Ascomycota</taxon>
        <taxon>Pezizomycotina</taxon>
        <taxon>Dothideomycetes</taxon>
        <taxon>Dothideomycetes incertae sedis</taxon>
        <taxon>Botryosphaeriales</taxon>
        <taxon>Botryosphaeriaceae</taxon>
        <taxon>Botryosphaeria</taxon>
    </lineage>
</organism>
<evidence type="ECO:0000256" key="1">
    <source>
        <dbReference type="SAM" id="MobiDB-lite"/>
    </source>
</evidence>
<feature type="compositionally biased region" description="Low complexity" evidence="1">
    <location>
        <begin position="193"/>
        <end position="214"/>
    </location>
</feature>
<gene>
    <name evidence="2" type="ORF">GTA08_BOTSDO11672</name>
</gene>
<dbReference type="EMBL" id="WWBZ02000002">
    <property type="protein sequence ID" value="KAF4312464.1"/>
    <property type="molecule type" value="Genomic_DNA"/>
</dbReference>
<evidence type="ECO:0000313" key="2">
    <source>
        <dbReference type="EMBL" id="KAF4312464.1"/>
    </source>
</evidence>
<feature type="compositionally biased region" description="Basic and acidic residues" evidence="1">
    <location>
        <begin position="99"/>
        <end position="122"/>
    </location>
</feature>
<feature type="compositionally biased region" description="Basic and acidic residues" evidence="1">
    <location>
        <begin position="163"/>
        <end position="191"/>
    </location>
</feature>
<proteinExistence type="predicted"/>
<keyword evidence="3" id="KW-1185">Reference proteome</keyword>
<feature type="compositionally biased region" description="Polar residues" evidence="1">
    <location>
        <begin position="128"/>
        <end position="152"/>
    </location>
</feature>
<accession>A0A8H4J4D2</accession>
<reference evidence="2" key="1">
    <citation type="submission" date="2020-04" db="EMBL/GenBank/DDBJ databases">
        <title>Genome Assembly and Annotation of Botryosphaeria dothidea sdau 11-99, a Latent Pathogen of Apple Fruit Ring Rot in China.</title>
        <authorList>
            <person name="Yu C."/>
            <person name="Diao Y."/>
            <person name="Lu Q."/>
            <person name="Zhao J."/>
            <person name="Cui S."/>
            <person name="Peng C."/>
            <person name="He B."/>
            <person name="Liu H."/>
        </authorList>
    </citation>
    <scope>NUCLEOTIDE SEQUENCE [LARGE SCALE GENOMIC DNA]</scope>
    <source>
        <strain evidence="2">Sdau11-99</strain>
    </source>
</reference>
<evidence type="ECO:0000313" key="3">
    <source>
        <dbReference type="Proteomes" id="UP000572817"/>
    </source>
</evidence>
<name>A0A8H4J4D2_9PEZI</name>
<comment type="caution">
    <text evidence="2">The sequence shown here is derived from an EMBL/GenBank/DDBJ whole genome shotgun (WGS) entry which is preliminary data.</text>
</comment>
<dbReference type="Proteomes" id="UP000572817">
    <property type="component" value="Unassembled WGS sequence"/>
</dbReference>
<sequence length="363" mass="40478">MPNGAAVYDYSAMNTTSLYGQQHWVQNLQGSDEQQLPPDGRMQVQHLNQLSNQTNRSLRYSFEPYNPTQQTGYAQSLSIAQTHHFRVVASGVTSQPKTGHAEKDNRFTRPKSTIEREAELKARLRGTIVSSIKKSQSPGSHENNRGTTSESGSRAPGPPQMPTRDDVEQLISEEKNKGLSDRARESSRETGEISETSGETSRNAADTSMSSSASDRAAGLGINYYNINSAPDCSVSHTEEGHIKPEYQKYIPQWLEATGLYDSQYRDKKLEIYRAKQNIVRSEKELEDSRIESSIEPTGQLHNHDSPNFLKLSKPAWDTTHAMVAGVYTDTAHFQNPFPSALAPIDTWADTSQTRERTIETAL</sequence>
<protein>
    <submittedName>
        <fullName evidence="2">Uncharacterized protein</fullName>
    </submittedName>
</protein>